<accession>A0ABY6TUL4</accession>
<organism evidence="2 3">
    <name type="scientific">Bionectria ochroleuca</name>
    <name type="common">Gliocladium roseum</name>
    <dbReference type="NCBI Taxonomy" id="29856"/>
    <lineage>
        <taxon>Eukaryota</taxon>
        <taxon>Fungi</taxon>
        <taxon>Dikarya</taxon>
        <taxon>Ascomycota</taxon>
        <taxon>Pezizomycotina</taxon>
        <taxon>Sordariomycetes</taxon>
        <taxon>Hypocreomycetidae</taxon>
        <taxon>Hypocreales</taxon>
        <taxon>Bionectriaceae</taxon>
        <taxon>Clonostachys</taxon>
    </lineage>
</organism>
<evidence type="ECO:0000313" key="3">
    <source>
        <dbReference type="Proteomes" id="UP000766486"/>
    </source>
</evidence>
<evidence type="ECO:0000259" key="1">
    <source>
        <dbReference type="Pfam" id="PF18648"/>
    </source>
</evidence>
<dbReference type="Pfam" id="PF18648">
    <property type="entry name" value="ADPRTs_Tse2"/>
    <property type="match status" value="1"/>
</dbReference>
<sequence length="154" mass="17534">MGGPKFIQTFTRFPKEIFRVNNGADVIARVWEPGRRAYDIVANCGLVIPKALDPMTYTPPNGVSMRPNSPYQQSLVSWRFTGRDLRVFAVPQGTELPKDLILVHERSDHYSLQPATTMKLAQFNQKVTNFLKLNSTVFTKEEWLQAYPKATETS</sequence>
<proteinExistence type="predicted"/>
<dbReference type="EMBL" id="CABFNS010000551">
    <property type="protein sequence ID" value="VUC22351.1"/>
    <property type="molecule type" value="Genomic_DNA"/>
</dbReference>
<evidence type="ECO:0000313" key="2">
    <source>
        <dbReference type="EMBL" id="VUC22351.1"/>
    </source>
</evidence>
<protein>
    <recommendedName>
        <fullName evidence="1">Tse2 ADP-ribosyltransferase toxin domain-containing protein</fullName>
    </recommendedName>
</protein>
<reference evidence="2 3" key="1">
    <citation type="submission" date="2019-06" db="EMBL/GenBank/DDBJ databases">
        <authorList>
            <person name="Broberg M."/>
        </authorList>
    </citation>
    <scope>NUCLEOTIDE SEQUENCE [LARGE SCALE GENOMIC DNA]</scope>
</reference>
<comment type="caution">
    <text evidence="2">The sequence shown here is derived from an EMBL/GenBank/DDBJ whole genome shotgun (WGS) entry which is preliminary data.</text>
</comment>
<name>A0ABY6TUL4_BIOOC</name>
<gene>
    <name evidence="2" type="ORF">CLO192961_LOCUS82032</name>
</gene>
<feature type="domain" description="Tse2 ADP-ribosyltransferase toxin" evidence="1">
    <location>
        <begin position="15"/>
        <end position="143"/>
    </location>
</feature>
<dbReference type="Proteomes" id="UP000766486">
    <property type="component" value="Unassembled WGS sequence"/>
</dbReference>
<keyword evidence="3" id="KW-1185">Reference proteome</keyword>
<dbReference type="InterPro" id="IPR041018">
    <property type="entry name" value="ADPRTs_Tse2"/>
</dbReference>